<dbReference type="Proteomes" id="UP000325577">
    <property type="component" value="Linkage Group LG15"/>
</dbReference>
<evidence type="ECO:0000313" key="2">
    <source>
        <dbReference type="Proteomes" id="UP000325577"/>
    </source>
</evidence>
<sequence>MEGVAQTSNLPWLAMGDFNGIASQSEKKKLVEPCPAKEDAPSLEKEWETATCLILAAKDCGQLGLTIGMDQLMLEKDLIERIANPAWMDMYPEASSRKVSVAGEEDNLSRPDQSPLPLASMVVSVTEIVAVSVTREVEYLDRPELIHLPRFERRLYRQNLPILCLESTKSVKGQHRSLIHRRSVLRGQHRGFLLHETCASLPIQLRSVIDKAIIRIAFPLSIFHLSVVEKSRS</sequence>
<proteinExistence type="predicted"/>
<dbReference type="EMBL" id="CM018038">
    <property type="protein sequence ID" value="KAA8538419.1"/>
    <property type="molecule type" value="Genomic_DNA"/>
</dbReference>
<keyword evidence="2" id="KW-1185">Reference proteome</keyword>
<gene>
    <name evidence="1" type="ORF">F0562_028036</name>
</gene>
<name>A0A5J5B6W1_9ASTE</name>
<evidence type="ECO:0000313" key="1">
    <source>
        <dbReference type="EMBL" id="KAA8538419.1"/>
    </source>
</evidence>
<organism evidence="1 2">
    <name type="scientific">Nyssa sinensis</name>
    <dbReference type="NCBI Taxonomy" id="561372"/>
    <lineage>
        <taxon>Eukaryota</taxon>
        <taxon>Viridiplantae</taxon>
        <taxon>Streptophyta</taxon>
        <taxon>Embryophyta</taxon>
        <taxon>Tracheophyta</taxon>
        <taxon>Spermatophyta</taxon>
        <taxon>Magnoliopsida</taxon>
        <taxon>eudicotyledons</taxon>
        <taxon>Gunneridae</taxon>
        <taxon>Pentapetalae</taxon>
        <taxon>asterids</taxon>
        <taxon>Cornales</taxon>
        <taxon>Nyssaceae</taxon>
        <taxon>Nyssa</taxon>
    </lineage>
</organism>
<reference evidence="1 2" key="1">
    <citation type="submission" date="2019-09" db="EMBL/GenBank/DDBJ databases">
        <title>A chromosome-level genome assembly of the Chinese tupelo Nyssa sinensis.</title>
        <authorList>
            <person name="Yang X."/>
            <person name="Kang M."/>
            <person name="Yang Y."/>
            <person name="Xiong H."/>
            <person name="Wang M."/>
            <person name="Zhang Z."/>
            <person name="Wang Z."/>
            <person name="Wu H."/>
            <person name="Ma T."/>
            <person name="Liu J."/>
            <person name="Xi Z."/>
        </authorList>
    </citation>
    <scope>NUCLEOTIDE SEQUENCE [LARGE SCALE GENOMIC DNA]</scope>
    <source>
        <strain evidence="1">J267</strain>
        <tissue evidence="1">Leaf</tissue>
    </source>
</reference>
<protein>
    <submittedName>
        <fullName evidence="1">Uncharacterized protein</fullName>
    </submittedName>
</protein>
<accession>A0A5J5B6W1</accession>
<dbReference type="AlphaFoldDB" id="A0A5J5B6W1"/>